<sequence length="271" mass="28599">MPCYGWRMRRRIPLPTRAFATAGHEVVAYARQALLMRHDTDAPVLPAEVRDGEDVVVLLHGLFATAGVLRPLRAAIGRMVRRAMPIHTAAVSYPSTSGIAPAVEQLAEALGALPAGARLHLCGHSLGGIVCRLYALESGDRRVIQTISLASPFAGVPGVRFLGFAGGRDLAPSSAVLRRVRLGERAHADESGEESGEAGGASAELPHLSIIAGADGLMRAPRAHALPGGDVRVMEGRGHSALLFDEEVAGILVRRVLERAAQRSERTASTA</sequence>
<dbReference type="InterPro" id="IPR029058">
    <property type="entry name" value="AB_hydrolase_fold"/>
</dbReference>
<gene>
    <name evidence="1" type="ORF">CMC5_035220</name>
</gene>
<evidence type="ECO:0000313" key="2">
    <source>
        <dbReference type="Proteomes" id="UP000067626"/>
    </source>
</evidence>
<organism evidence="1 2">
    <name type="scientific">Chondromyces crocatus</name>
    <dbReference type="NCBI Taxonomy" id="52"/>
    <lineage>
        <taxon>Bacteria</taxon>
        <taxon>Pseudomonadati</taxon>
        <taxon>Myxococcota</taxon>
        <taxon>Polyangia</taxon>
        <taxon>Polyangiales</taxon>
        <taxon>Polyangiaceae</taxon>
        <taxon>Chondromyces</taxon>
    </lineage>
</organism>
<dbReference type="KEGG" id="ccro:CMC5_035220"/>
<accession>A0A0K1EES3</accession>
<reference evidence="1 2" key="1">
    <citation type="submission" date="2015-07" db="EMBL/GenBank/DDBJ databases">
        <title>Genome analysis of myxobacterium Chondromyces crocatus Cm c5 reveals a high potential for natural compound synthesis and the genetic basis for the loss of fruiting body formation.</title>
        <authorList>
            <person name="Zaburannyi N."/>
            <person name="Bunk B."/>
            <person name="Maier J."/>
            <person name="Overmann J."/>
            <person name="Mueller R."/>
        </authorList>
    </citation>
    <scope>NUCLEOTIDE SEQUENCE [LARGE SCALE GENOMIC DNA]</scope>
    <source>
        <strain evidence="1 2">Cm c5</strain>
    </source>
</reference>
<dbReference type="Proteomes" id="UP000067626">
    <property type="component" value="Chromosome"/>
</dbReference>
<keyword evidence="2" id="KW-1185">Reference proteome</keyword>
<dbReference type="EMBL" id="CP012159">
    <property type="protein sequence ID" value="AKT39375.1"/>
    <property type="molecule type" value="Genomic_DNA"/>
</dbReference>
<dbReference type="SUPFAM" id="SSF53474">
    <property type="entry name" value="alpha/beta-Hydrolases"/>
    <property type="match status" value="1"/>
</dbReference>
<dbReference type="STRING" id="52.CMC5_035220"/>
<evidence type="ECO:0000313" key="1">
    <source>
        <dbReference type="EMBL" id="AKT39375.1"/>
    </source>
</evidence>
<dbReference type="Pfam" id="PF02089">
    <property type="entry name" value="Palm_thioest"/>
    <property type="match status" value="1"/>
</dbReference>
<protein>
    <recommendedName>
        <fullName evidence="3">AB hydrolase-1 domain-containing protein</fullName>
    </recommendedName>
</protein>
<proteinExistence type="predicted"/>
<evidence type="ECO:0008006" key="3">
    <source>
        <dbReference type="Google" id="ProtNLM"/>
    </source>
</evidence>
<name>A0A0K1EES3_CHOCO</name>
<dbReference type="AlphaFoldDB" id="A0A0K1EES3"/>
<dbReference type="Gene3D" id="3.40.50.1820">
    <property type="entry name" value="alpha/beta hydrolase"/>
    <property type="match status" value="1"/>
</dbReference>